<keyword evidence="1" id="KW-1133">Transmembrane helix</keyword>
<keyword evidence="1" id="KW-0472">Membrane</keyword>
<evidence type="ECO:0000256" key="1">
    <source>
        <dbReference type="SAM" id="Phobius"/>
    </source>
</evidence>
<organism evidence="2">
    <name type="scientific">viral metagenome</name>
    <dbReference type="NCBI Taxonomy" id="1070528"/>
    <lineage>
        <taxon>unclassified sequences</taxon>
        <taxon>metagenomes</taxon>
        <taxon>organismal metagenomes</taxon>
    </lineage>
</organism>
<feature type="transmembrane region" description="Helical" evidence="1">
    <location>
        <begin position="24"/>
        <end position="47"/>
    </location>
</feature>
<dbReference type="InterPro" id="IPR036844">
    <property type="entry name" value="Hint_dom_sf"/>
</dbReference>
<protein>
    <recommendedName>
        <fullName evidence="3">Vint domain-containing protein</fullName>
    </recommendedName>
</protein>
<dbReference type="PROSITE" id="PS50817">
    <property type="entry name" value="INTEIN_N_TER"/>
    <property type="match status" value="1"/>
</dbReference>
<proteinExistence type="predicted"/>
<evidence type="ECO:0008006" key="3">
    <source>
        <dbReference type="Google" id="ProtNLM"/>
    </source>
</evidence>
<evidence type="ECO:0000313" key="2">
    <source>
        <dbReference type="EMBL" id="QHS85255.1"/>
    </source>
</evidence>
<feature type="transmembrane region" description="Helical" evidence="1">
    <location>
        <begin position="197"/>
        <end position="219"/>
    </location>
</feature>
<dbReference type="AlphaFoldDB" id="A0A6C0AZ74"/>
<reference evidence="2" key="1">
    <citation type="journal article" date="2020" name="Nature">
        <title>Giant virus diversity and host interactions through global metagenomics.</title>
        <authorList>
            <person name="Schulz F."/>
            <person name="Roux S."/>
            <person name="Paez-Espino D."/>
            <person name="Jungbluth S."/>
            <person name="Walsh D.A."/>
            <person name="Denef V.J."/>
            <person name="McMahon K.D."/>
            <person name="Konstantinidis K.T."/>
            <person name="Eloe-Fadrosh E.A."/>
            <person name="Kyrpides N.C."/>
            <person name="Woyke T."/>
        </authorList>
    </citation>
    <scope>NUCLEOTIDE SEQUENCE</scope>
    <source>
        <strain evidence="2">GVMAG-M-3300009182-78</strain>
    </source>
</reference>
<accession>A0A6C0AZ74</accession>
<dbReference type="Gene3D" id="2.170.16.10">
    <property type="entry name" value="Hedgehog/Intein (Hint) domain"/>
    <property type="match status" value="1"/>
</dbReference>
<dbReference type="EMBL" id="MN739042">
    <property type="protein sequence ID" value="QHS85255.1"/>
    <property type="molecule type" value="Genomic_DNA"/>
</dbReference>
<dbReference type="GO" id="GO:0016539">
    <property type="term" value="P:intein-mediated protein splicing"/>
    <property type="evidence" value="ECO:0007669"/>
    <property type="project" value="InterPro"/>
</dbReference>
<name>A0A6C0AZ74_9ZZZZ</name>
<keyword evidence="1" id="KW-0812">Transmembrane</keyword>
<dbReference type="SUPFAM" id="SSF51294">
    <property type="entry name" value="Hedgehog/intein (Hint) domain"/>
    <property type="match status" value="1"/>
</dbReference>
<sequence>MNTISESSKTIKGMYDKLTYFDQYGGSVCMLIILCILLFVAVSYIMVMRNIQPIKDDWPNQRCKPQVIPFAGLINKPPNMTIVEFTGQNFQNCMQNILVGVTGEAVQPITYMTMAVTEVFQAIAATIQNIRIMLSSIRSSATNIATEIMGRLANIMVPIQQILISFKDSMEKVKGILTAGLYTSLGTYYALKAMLGAIVQFIVIILIVLAALIVSMWIVPFTWPVAASMTAIFISISIPLAIIIAFMVDVLHIQTNLSIPGVPATPNVCFDPNTQLLMKDGTYKKISDIEVGDILDGNNTVTAKMKLNANKQDEICVLKGTLVTPEHKVLYNGSWIPVCKHPDTIFINHYTSPYLYCINTSSKKIQIDNMEYLDWDEIDERAKYELCGLNSEFKVYDMHTLFDSGFCGSTRLFMNDGSTVFIKDIQVGDILENSIQVIGVVEIDNCKKTNNLFHFDLGNGCKFDGDVNLHICDKNLEEIFYKQKQPTQEKEPEKLQKESQKEINTEKKLFHLITQEEIFYVQGIKFFHYNSNIELLLDKYRKKLLSMKYV</sequence>
<dbReference type="InterPro" id="IPR006141">
    <property type="entry name" value="Intein_N"/>
</dbReference>
<feature type="transmembrane region" description="Helical" evidence="1">
    <location>
        <begin position="226"/>
        <end position="248"/>
    </location>
</feature>